<feature type="domain" description="TATA box binding protein associated factor (TAF) histone-like fold" evidence="7">
    <location>
        <begin position="8"/>
        <end position="72"/>
    </location>
</feature>
<evidence type="ECO:0000256" key="3">
    <source>
        <dbReference type="ARBA" id="ARBA00023015"/>
    </source>
</evidence>
<keyword evidence="5" id="KW-0539">Nucleus</keyword>
<dbReference type="InterPro" id="IPR011442">
    <property type="entry name" value="TAF6_C"/>
</dbReference>
<dbReference type="Gene3D" id="1.10.20.10">
    <property type="entry name" value="Histone, subunit A"/>
    <property type="match status" value="1"/>
</dbReference>
<feature type="region of interest" description="Disordered" evidence="6">
    <location>
        <begin position="480"/>
        <end position="522"/>
    </location>
</feature>
<dbReference type="CDD" id="cd22931">
    <property type="entry name" value="HFD_TAF6"/>
    <property type="match status" value="1"/>
</dbReference>
<dbReference type="InterPro" id="IPR037796">
    <property type="entry name" value="TAF6"/>
</dbReference>
<dbReference type="GO" id="GO:0046982">
    <property type="term" value="F:protein heterodimerization activity"/>
    <property type="evidence" value="ECO:0007669"/>
    <property type="project" value="InterPro"/>
</dbReference>
<evidence type="ECO:0000256" key="4">
    <source>
        <dbReference type="ARBA" id="ARBA00023163"/>
    </source>
</evidence>
<dbReference type="CDD" id="cd08050">
    <property type="entry name" value="TAF6C"/>
    <property type="match status" value="1"/>
</dbReference>
<evidence type="ECO:0000256" key="6">
    <source>
        <dbReference type="SAM" id="MobiDB-lite"/>
    </source>
</evidence>
<gene>
    <name evidence="8" type="ORF">CNBG_4231</name>
</gene>
<dbReference type="GO" id="GO:0046695">
    <property type="term" value="C:SLIK (SAGA-like) complex"/>
    <property type="evidence" value="ECO:0007669"/>
    <property type="project" value="InterPro"/>
</dbReference>
<dbReference type="GO" id="GO:0003713">
    <property type="term" value="F:transcription coactivator activity"/>
    <property type="evidence" value="ECO:0007669"/>
    <property type="project" value="TreeGrafter"/>
</dbReference>
<evidence type="ECO:0000256" key="1">
    <source>
        <dbReference type="ARBA" id="ARBA00004123"/>
    </source>
</evidence>
<dbReference type="STRING" id="294750.A0A095CFE1"/>
<evidence type="ECO:0000256" key="5">
    <source>
        <dbReference type="ARBA" id="ARBA00023242"/>
    </source>
</evidence>
<keyword evidence="9" id="KW-1185">Reference proteome</keyword>
<evidence type="ECO:0000256" key="2">
    <source>
        <dbReference type="ARBA" id="ARBA00007688"/>
    </source>
</evidence>
<dbReference type="GO" id="GO:0016251">
    <property type="term" value="F:RNA polymerase II general transcription initiation factor activity"/>
    <property type="evidence" value="ECO:0007669"/>
    <property type="project" value="InterPro"/>
</dbReference>
<comment type="similarity">
    <text evidence="2">Belongs to the TAF6 family.</text>
</comment>
<dbReference type="GO" id="GO:0051123">
    <property type="term" value="P:RNA polymerase II preinitiation complex assembly"/>
    <property type="evidence" value="ECO:0007669"/>
    <property type="project" value="TreeGrafter"/>
</dbReference>
<feature type="compositionally biased region" description="Acidic residues" evidence="6">
    <location>
        <begin position="506"/>
        <end position="515"/>
    </location>
</feature>
<dbReference type="OrthoDB" id="361039at2759"/>
<dbReference type="GO" id="GO:0000124">
    <property type="term" value="C:SAGA complex"/>
    <property type="evidence" value="ECO:0007669"/>
    <property type="project" value="InterPro"/>
</dbReference>
<dbReference type="InterPro" id="IPR009072">
    <property type="entry name" value="Histone-fold"/>
</dbReference>
<dbReference type="Pfam" id="PF02969">
    <property type="entry name" value="TAF"/>
    <property type="match status" value="1"/>
</dbReference>
<proteinExistence type="inferred from homology"/>
<dbReference type="SUPFAM" id="SSF48371">
    <property type="entry name" value="ARM repeat"/>
    <property type="match status" value="1"/>
</dbReference>
<dbReference type="InterPro" id="IPR016024">
    <property type="entry name" value="ARM-type_fold"/>
</dbReference>
<evidence type="ECO:0000313" key="8">
    <source>
        <dbReference type="EMBL" id="KGB78144.1"/>
    </source>
</evidence>
<dbReference type="FunFam" id="1.10.20.10:FF:000104">
    <property type="entry name" value="Transcription initiation factor TFIID subunit 6"/>
    <property type="match status" value="1"/>
</dbReference>
<dbReference type="SMART" id="SM00803">
    <property type="entry name" value="TAF"/>
    <property type="match status" value="1"/>
</dbReference>
<comment type="subcellular location">
    <subcellularLocation>
        <location evidence="1">Nucleus</location>
    </subcellularLocation>
</comment>
<dbReference type="PANTHER" id="PTHR10221">
    <property type="entry name" value="TRANSCRIPTION INITIATION FACTOR TFIID SUBUNIT 6"/>
    <property type="match status" value="1"/>
</dbReference>
<dbReference type="PANTHER" id="PTHR10221:SF9">
    <property type="entry name" value="TRANSCRIPTION INITIATION FACTOR TFIID SUBUNIT 6"/>
    <property type="match status" value="1"/>
</dbReference>
<protein>
    <submittedName>
        <fullName evidence="8">Transcription initiation factor TFIID subunit 6</fullName>
    </submittedName>
</protein>
<dbReference type="GO" id="GO:0005669">
    <property type="term" value="C:transcription factor TFIID complex"/>
    <property type="evidence" value="ECO:0007669"/>
    <property type="project" value="InterPro"/>
</dbReference>
<dbReference type="VEuPathDB" id="FungiDB:CNBG_4231"/>
<feature type="compositionally biased region" description="Basic and acidic residues" evidence="6">
    <location>
        <begin position="493"/>
        <end position="505"/>
    </location>
</feature>
<dbReference type="SUPFAM" id="SSF47113">
    <property type="entry name" value="Histone-fold"/>
    <property type="match status" value="1"/>
</dbReference>
<dbReference type="Gene3D" id="1.25.40.770">
    <property type="entry name" value="TAF6, C-terminal HEAT repeat domain"/>
    <property type="match status" value="1"/>
</dbReference>
<name>A0A095CFE1_CRYD2</name>
<dbReference type="KEGG" id="cdeu:CNBG_4231"/>
<sequence>MPAPQMMGIYPSESIQEVAQSLPLDALGPGAATLLAGDVEYRLHLILQEAKKFMVHAKRSTLMPEDVEHALEALNVEPILIPPRPLALPSFHPLNLPPPAANMPSQTIYTTPDDEIDFASYLKEPLPAGIASSAGVKWKAHWLAVEGVQPAVPENPAPSSIHPGAGVGGSGQRVKGAPAPASTTLKPSARALLPQELQLYFTRLTTALVPPAATLPESEPERHRLAALASLRNDVAVAGMLVYVVKWLCESIQKCLMAPTASIGHLVDAVGALLANEGLFIEPYMHQLLPPLLSIILTVPLGPHPPQPASSSQPSPTEIRSRASDVLSKIASTYSPSYPGLIPRLAMTLTKALHSPPFPSPLGAANPPTGRYEGAILGLGGLGPQVVREGIWGEKGEGVRRIDELAGRLYSEAGKRKNPLVRATIKALAQIIPPKPSNTPTPSLNVEQVTEMFGPNIAAGLSKKGWTASEMVRMREEEMMKAGSSNVSEDEGAGVKRERQNREAVEGGEVEDEKMEVDAPVV</sequence>
<dbReference type="InterPro" id="IPR004823">
    <property type="entry name" value="TAF_TATA-bd_Histone-like_dom"/>
</dbReference>
<organism evidence="8 9">
    <name type="scientific">Cryptococcus deuterogattii (strain R265)</name>
    <name type="common">Cryptococcus gattii VGII (strain R265)</name>
    <dbReference type="NCBI Taxonomy" id="294750"/>
    <lineage>
        <taxon>Eukaryota</taxon>
        <taxon>Fungi</taxon>
        <taxon>Dikarya</taxon>
        <taxon>Basidiomycota</taxon>
        <taxon>Agaricomycotina</taxon>
        <taxon>Tremellomycetes</taxon>
        <taxon>Tremellales</taxon>
        <taxon>Cryptococcaceae</taxon>
        <taxon>Cryptococcus</taxon>
        <taxon>Cryptococcus gattii species complex</taxon>
    </lineage>
</organism>
<dbReference type="Pfam" id="PF07571">
    <property type="entry name" value="TAF6_C"/>
    <property type="match status" value="1"/>
</dbReference>
<accession>A0A095CFE1</accession>
<dbReference type="AlphaFoldDB" id="A0A095CFE1"/>
<dbReference type="RefSeq" id="XP_062883913.1">
    <property type="nucleotide sequence ID" value="XM_063028186.1"/>
</dbReference>
<dbReference type="HOGENOM" id="CLU_021711_3_2_1"/>
<reference evidence="8 9" key="1">
    <citation type="journal article" date="2011" name="MBio">
        <title>Genome variation in Cryptococcus gattii, an emerging pathogen of immunocompetent hosts.</title>
        <authorList>
            <person name="D'Souza C.A."/>
            <person name="Kronstad J.W."/>
            <person name="Taylor G."/>
            <person name="Warren R."/>
            <person name="Yuen M."/>
            <person name="Hu G."/>
            <person name="Jung W.H."/>
            <person name="Sham A."/>
            <person name="Kidd S.E."/>
            <person name="Tangen K."/>
            <person name="Lee N."/>
            <person name="Zeilmaker T."/>
            <person name="Sawkins J."/>
            <person name="McVicker G."/>
            <person name="Shah S."/>
            <person name="Gnerre S."/>
            <person name="Griggs A."/>
            <person name="Zeng Q."/>
            <person name="Bartlett K."/>
            <person name="Li W."/>
            <person name="Wang X."/>
            <person name="Heitman J."/>
            <person name="Stajich J.E."/>
            <person name="Fraser J.A."/>
            <person name="Meyer W."/>
            <person name="Carter D."/>
            <person name="Schein J."/>
            <person name="Krzywinski M."/>
            <person name="Kwon-Chung K.J."/>
            <person name="Varma A."/>
            <person name="Wang J."/>
            <person name="Brunham R."/>
            <person name="Fyfe M."/>
            <person name="Ouellette B.F."/>
            <person name="Siddiqui A."/>
            <person name="Marra M."/>
            <person name="Jones S."/>
            <person name="Holt R."/>
            <person name="Birren B.W."/>
            <person name="Galagan J.E."/>
            <person name="Cuomo C.A."/>
        </authorList>
    </citation>
    <scope>NUCLEOTIDE SEQUENCE [LARGE SCALE GENOMIC DNA]</scope>
    <source>
        <strain evidence="8 9">R265</strain>
    </source>
</reference>
<dbReference type="OMA" id="YFVQFIA"/>
<feature type="region of interest" description="Disordered" evidence="6">
    <location>
        <begin position="154"/>
        <end position="183"/>
    </location>
</feature>
<dbReference type="Proteomes" id="UP000029445">
    <property type="component" value="Chromosome 6"/>
</dbReference>
<dbReference type="EMBL" id="CP025764">
    <property type="protein sequence ID" value="KGB78144.1"/>
    <property type="molecule type" value="Genomic_DNA"/>
</dbReference>
<reference evidence="8 9" key="2">
    <citation type="journal article" date="2018" name="Proc. Natl. Acad. Sci.">
        <title>RNAi is a critical determinant of centromere evolution in closely related fungi.</title>
        <authorList>
            <person name="Yadav V."/>
            <person name="Sun S."/>
            <person name="Billmyre R.B."/>
            <person name="Thimmappa B.C."/>
            <person name="Shea T."/>
            <person name="Lintner R."/>
            <person name="Bakkeren G."/>
            <person name="Cuomo C.A."/>
            <person name="Heitman J."/>
            <person name="Sanyal K."/>
        </authorList>
    </citation>
    <scope>NUCLEOTIDE SEQUENCE [LARGE SCALE GENOMIC DNA]</scope>
    <source>
        <strain evidence="8 9">R265</strain>
    </source>
</reference>
<keyword evidence="3" id="KW-0805">Transcription regulation</keyword>
<evidence type="ECO:0000313" key="9">
    <source>
        <dbReference type="Proteomes" id="UP000029445"/>
    </source>
</evidence>
<evidence type="ECO:0000259" key="7">
    <source>
        <dbReference type="SMART" id="SM00803"/>
    </source>
</evidence>
<dbReference type="GeneID" id="88180461"/>
<dbReference type="InterPro" id="IPR046344">
    <property type="entry name" value="TAF6_C_sf"/>
</dbReference>
<keyword evidence="4" id="KW-0804">Transcription</keyword>